<keyword evidence="3" id="KW-0328">Glycosyltransferase</keyword>
<evidence type="ECO:0000313" key="9">
    <source>
        <dbReference type="EMBL" id="GAA4037756.1"/>
    </source>
</evidence>
<protein>
    <recommendedName>
        <fullName evidence="11">Glycosyltransferase RgtA/B/C/D-like domain-containing protein</fullName>
    </recommendedName>
</protein>
<feature type="transmembrane region" description="Helical" evidence="8">
    <location>
        <begin position="164"/>
        <end position="181"/>
    </location>
</feature>
<keyword evidence="10" id="KW-1185">Reference proteome</keyword>
<keyword evidence="7 8" id="KW-0472">Membrane</keyword>
<keyword evidence="5 8" id="KW-0812">Transmembrane</keyword>
<evidence type="ECO:0000256" key="2">
    <source>
        <dbReference type="ARBA" id="ARBA00022475"/>
    </source>
</evidence>
<dbReference type="EMBL" id="BAABDK010000017">
    <property type="protein sequence ID" value="GAA4037756.1"/>
    <property type="molecule type" value="Genomic_DNA"/>
</dbReference>
<keyword evidence="4" id="KW-0808">Transferase</keyword>
<comment type="subcellular location">
    <subcellularLocation>
        <location evidence="1">Cell membrane</location>
        <topology evidence="1">Multi-pass membrane protein</topology>
    </subcellularLocation>
</comment>
<feature type="transmembrane region" description="Helical" evidence="8">
    <location>
        <begin position="14"/>
        <end position="33"/>
    </location>
</feature>
<evidence type="ECO:0000256" key="6">
    <source>
        <dbReference type="ARBA" id="ARBA00022989"/>
    </source>
</evidence>
<comment type="caution">
    <text evidence="9">The sequence shown here is derived from an EMBL/GenBank/DDBJ whole genome shotgun (WGS) entry which is preliminary data.</text>
</comment>
<evidence type="ECO:0000256" key="4">
    <source>
        <dbReference type="ARBA" id="ARBA00022679"/>
    </source>
</evidence>
<evidence type="ECO:0000256" key="3">
    <source>
        <dbReference type="ARBA" id="ARBA00022676"/>
    </source>
</evidence>
<keyword evidence="6 8" id="KW-1133">Transmembrane helix</keyword>
<proteinExistence type="predicted"/>
<feature type="transmembrane region" description="Helical" evidence="8">
    <location>
        <begin position="193"/>
        <end position="218"/>
    </location>
</feature>
<dbReference type="RefSeq" id="WP_345054535.1">
    <property type="nucleotide sequence ID" value="NZ_BAABDK010000017.1"/>
</dbReference>
<accession>A0ABP7U8F7</accession>
<feature type="transmembrane region" description="Helical" evidence="8">
    <location>
        <begin position="337"/>
        <end position="358"/>
    </location>
</feature>
<feature type="transmembrane region" description="Helical" evidence="8">
    <location>
        <begin position="389"/>
        <end position="407"/>
    </location>
</feature>
<reference evidence="10" key="1">
    <citation type="journal article" date="2019" name="Int. J. Syst. Evol. Microbiol.">
        <title>The Global Catalogue of Microorganisms (GCM) 10K type strain sequencing project: providing services to taxonomists for standard genome sequencing and annotation.</title>
        <authorList>
            <consortium name="The Broad Institute Genomics Platform"/>
            <consortium name="The Broad Institute Genome Sequencing Center for Infectious Disease"/>
            <person name="Wu L."/>
            <person name="Ma J."/>
        </authorList>
    </citation>
    <scope>NUCLEOTIDE SEQUENCE [LARGE SCALE GENOMIC DNA]</scope>
    <source>
        <strain evidence="10">JCM 17225</strain>
    </source>
</reference>
<evidence type="ECO:0000256" key="5">
    <source>
        <dbReference type="ARBA" id="ARBA00022692"/>
    </source>
</evidence>
<evidence type="ECO:0008006" key="11">
    <source>
        <dbReference type="Google" id="ProtNLM"/>
    </source>
</evidence>
<dbReference type="PANTHER" id="PTHR33908:SF11">
    <property type="entry name" value="MEMBRANE PROTEIN"/>
    <property type="match status" value="1"/>
</dbReference>
<feature type="transmembrane region" description="Helical" evidence="8">
    <location>
        <begin position="230"/>
        <end position="253"/>
    </location>
</feature>
<evidence type="ECO:0000256" key="1">
    <source>
        <dbReference type="ARBA" id="ARBA00004651"/>
    </source>
</evidence>
<keyword evidence="2" id="KW-1003">Cell membrane</keyword>
<dbReference type="PANTHER" id="PTHR33908">
    <property type="entry name" value="MANNOSYLTRANSFERASE YKCB-RELATED"/>
    <property type="match status" value="1"/>
</dbReference>
<dbReference type="Proteomes" id="UP001501469">
    <property type="component" value="Unassembled WGS sequence"/>
</dbReference>
<evidence type="ECO:0000256" key="8">
    <source>
        <dbReference type="SAM" id="Phobius"/>
    </source>
</evidence>
<feature type="transmembrane region" description="Helical" evidence="8">
    <location>
        <begin position="364"/>
        <end position="382"/>
    </location>
</feature>
<feature type="transmembrane region" description="Helical" evidence="8">
    <location>
        <begin position="260"/>
        <end position="280"/>
    </location>
</feature>
<dbReference type="InterPro" id="IPR050297">
    <property type="entry name" value="LipidA_mod_glycosyltrf_83"/>
</dbReference>
<feature type="transmembrane region" description="Helical" evidence="8">
    <location>
        <begin position="292"/>
        <end position="317"/>
    </location>
</feature>
<feature type="transmembrane region" description="Helical" evidence="8">
    <location>
        <begin position="107"/>
        <end position="126"/>
    </location>
</feature>
<gene>
    <name evidence="9" type="ORF">GCM10022409_23670</name>
</gene>
<organism evidence="9 10">
    <name type="scientific">Hymenobacter glaciei</name>
    <dbReference type="NCBI Taxonomy" id="877209"/>
    <lineage>
        <taxon>Bacteria</taxon>
        <taxon>Pseudomonadati</taxon>
        <taxon>Bacteroidota</taxon>
        <taxon>Cytophagia</taxon>
        <taxon>Cytophagales</taxon>
        <taxon>Hymenobacteraceae</taxon>
        <taxon>Hymenobacter</taxon>
    </lineage>
</organism>
<name>A0ABP7U8F7_9BACT</name>
<evidence type="ECO:0000256" key="7">
    <source>
        <dbReference type="ARBA" id="ARBA00023136"/>
    </source>
</evidence>
<sequence>MLDFSRSSPQQHRIVRAFFGTVLLLGLLIFRQFGISVDENQQRDTGMVSLKHVAMKISPSWVENDDNFDRYGVPLDEYQDRDYGVAFEAPVSFLERVLRIDDWRNKFLLRHLFTFLISFGGMLAVYQLAARRFHDWRVGLLAASWLLLSPRLFAESFYNDKDAVFMALFAIATNTAVQLLLRPTTRRAAWHALACAIAIDVRIMAVLVPLATGALLLWRGLRSEVAWPRVARTLALYGGLLVVLVVALWPYLWPAPLTNLFIAFRNMAAFRWGGLVLYMGDLIPATEIPWHYALVWMGITTPVLYLAAGGLGIGLVVRELLRQRWRLWVNDDQLQDVLFLGLGVGPLLVVIALHSVLYDGWRQLYFVYPMLLLLAVRGWAAAAKWRPRAVRAITVVSAVVIGFQMILMHPLQMLYFNVLAGPNVAERFEMDYWGLGYQQDLVYIAEHDTRSSIKVYSPPPSPAPIALQMLPNEQRERIQMVDQEEGADYIITNYRWHPQAYSYPPGAEVYQLRADGRRVHSIFQLRW</sequence>
<evidence type="ECO:0000313" key="10">
    <source>
        <dbReference type="Proteomes" id="UP001501469"/>
    </source>
</evidence>